<protein>
    <submittedName>
        <fullName evidence="1">Uncharacterized protein</fullName>
    </submittedName>
</protein>
<organism evidence="1 2">
    <name type="scientific">Cricetulus griseus</name>
    <name type="common">Chinese hamster</name>
    <name type="synonym">Cricetulus barabensis griseus</name>
    <dbReference type="NCBI Taxonomy" id="10029"/>
    <lineage>
        <taxon>Eukaryota</taxon>
        <taxon>Metazoa</taxon>
        <taxon>Chordata</taxon>
        <taxon>Craniata</taxon>
        <taxon>Vertebrata</taxon>
        <taxon>Euteleostomi</taxon>
        <taxon>Mammalia</taxon>
        <taxon>Eutheria</taxon>
        <taxon>Euarchontoglires</taxon>
        <taxon>Glires</taxon>
        <taxon>Rodentia</taxon>
        <taxon>Myomorpha</taxon>
        <taxon>Muroidea</taxon>
        <taxon>Cricetidae</taxon>
        <taxon>Cricetinae</taxon>
        <taxon>Cricetulus</taxon>
    </lineage>
</organism>
<accession>G3H5J6</accession>
<sequence length="50" mass="5638">MCSHVFPLPHHESESFTSCKMSAHVVRHQCPRTESHKQPFGGQMVSTKGM</sequence>
<proteinExistence type="predicted"/>
<name>G3H5J6_CRIGR</name>
<gene>
    <name evidence="1" type="ORF">I79_005578</name>
</gene>
<dbReference type="EMBL" id="JH000160">
    <property type="protein sequence ID" value="EGV95986.1"/>
    <property type="molecule type" value="Genomic_DNA"/>
</dbReference>
<dbReference type="Proteomes" id="UP000001075">
    <property type="component" value="Unassembled WGS sequence"/>
</dbReference>
<evidence type="ECO:0000313" key="1">
    <source>
        <dbReference type="EMBL" id="EGV95986.1"/>
    </source>
</evidence>
<dbReference type="AlphaFoldDB" id="G3H5J6"/>
<evidence type="ECO:0000313" key="2">
    <source>
        <dbReference type="Proteomes" id="UP000001075"/>
    </source>
</evidence>
<dbReference type="InParanoid" id="G3H5J6"/>
<reference evidence="2" key="1">
    <citation type="journal article" date="2011" name="Nat. Biotechnol.">
        <title>The genomic sequence of the Chinese hamster ovary (CHO)-K1 cell line.</title>
        <authorList>
            <person name="Xu X."/>
            <person name="Nagarajan H."/>
            <person name="Lewis N.E."/>
            <person name="Pan S."/>
            <person name="Cai Z."/>
            <person name="Liu X."/>
            <person name="Chen W."/>
            <person name="Xie M."/>
            <person name="Wang W."/>
            <person name="Hammond S."/>
            <person name="Andersen M.R."/>
            <person name="Neff N."/>
            <person name="Passarelli B."/>
            <person name="Koh W."/>
            <person name="Fan H.C."/>
            <person name="Wang J."/>
            <person name="Gui Y."/>
            <person name="Lee K.H."/>
            <person name="Betenbaugh M.J."/>
            <person name="Quake S.R."/>
            <person name="Famili I."/>
            <person name="Palsson B.O."/>
            <person name="Wang J."/>
        </authorList>
    </citation>
    <scope>NUCLEOTIDE SEQUENCE [LARGE SCALE GENOMIC DNA]</scope>
    <source>
        <strain evidence="2">CHO K1 cell line</strain>
    </source>
</reference>